<dbReference type="InterPro" id="IPR013172">
    <property type="entry name" value="Bomanin"/>
</dbReference>
<organism evidence="10 11">
    <name type="scientific">Lucilia cuprina</name>
    <name type="common">Green bottle fly</name>
    <name type="synonym">Australian sheep blowfly</name>
    <dbReference type="NCBI Taxonomy" id="7375"/>
    <lineage>
        <taxon>Eukaryota</taxon>
        <taxon>Metazoa</taxon>
        <taxon>Ecdysozoa</taxon>
        <taxon>Arthropoda</taxon>
        <taxon>Hexapoda</taxon>
        <taxon>Insecta</taxon>
        <taxon>Pterygota</taxon>
        <taxon>Neoptera</taxon>
        <taxon>Endopterygota</taxon>
        <taxon>Diptera</taxon>
        <taxon>Brachycera</taxon>
        <taxon>Muscomorpha</taxon>
        <taxon>Oestroidea</taxon>
        <taxon>Calliphoridae</taxon>
        <taxon>Luciliinae</taxon>
        <taxon>Lucilia</taxon>
    </lineage>
</organism>
<keyword evidence="3" id="KW-0964">Secreted</keyword>
<keyword evidence="6" id="KW-0391">Immunity</keyword>
<feature type="signal peptide" evidence="9">
    <location>
        <begin position="1"/>
        <end position="19"/>
    </location>
</feature>
<accession>A0A0L0BMQ8</accession>
<evidence type="ECO:0000256" key="2">
    <source>
        <dbReference type="ARBA" id="ARBA00005379"/>
    </source>
</evidence>
<evidence type="ECO:0000256" key="5">
    <source>
        <dbReference type="ARBA" id="ARBA00022729"/>
    </source>
</evidence>
<keyword evidence="4" id="KW-0399">Innate immunity</keyword>
<dbReference type="PROSITE" id="PS51257">
    <property type="entry name" value="PROKAR_LIPOPROTEIN"/>
    <property type="match status" value="1"/>
</dbReference>
<evidence type="ECO:0000256" key="7">
    <source>
        <dbReference type="ARBA" id="ARBA00023157"/>
    </source>
</evidence>
<gene>
    <name evidence="10" type="ORF">FF38_10791</name>
</gene>
<dbReference type="GO" id="GO:0045087">
    <property type="term" value="P:innate immune response"/>
    <property type="evidence" value="ECO:0007669"/>
    <property type="project" value="UniProtKB-KW"/>
</dbReference>
<keyword evidence="11" id="KW-1185">Reference proteome</keyword>
<dbReference type="GO" id="GO:0005576">
    <property type="term" value="C:extracellular region"/>
    <property type="evidence" value="ECO:0007669"/>
    <property type="project" value="UniProtKB-SubCell"/>
</dbReference>
<name>A0A0L0BMQ8_LUCCU</name>
<dbReference type="Proteomes" id="UP000037069">
    <property type="component" value="Unassembled WGS sequence"/>
</dbReference>
<evidence type="ECO:0000256" key="4">
    <source>
        <dbReference type="ARBA" id="ARBA00022588"/>
    </source>
</evidence>
<feature type="region of interest" description="Disordered" evidence="8">
    <location>
        <begin position="26"/>
        <end position="47"/>
    </location>
</feature>
<keyword evidence="7" id="KW-1015">Disulfide bond</keyword>
<reference evidence="10 11" key="1">
    <citation type="journal article" date="2015" name="Nat. Commun.">
        <title>Lucilia cuprina genome unlocks parasitic fly biology to underpin future interventions.</title>
        <authorList>
            <person name="Anstead C.A."/>
            <person name="Korhonen P.K."/>
            <person name="Young N.D."/>
            <person name="Hall R.S."/>
            <person name="Jex A.R."/>
            <person name="Murali S.C."/>
            <person name="Hughes D.S."/>
            <person name="Lee S.F."/>
            <person name="Perry T."/>
            <person name="Stroehlein A.J."/>
            <person name="Ansell B.R."/>
            <person name="Breugelmans B."/>
            <person name="Hofmann A."/>
            <person name="Qu J."/>
            <person name="Dugan S."/>
            <person name="Lee S.L."/>
            <person name="Chao H."/>
            <person name="Dinh H."/>
            <person name="Han Y."/>
            <person name="Doddapaneni H.V."/>
            <person name="Worley K.C."/>
            <person name="Muzny D.M."/>
            <person name="Ioannidis P."/>
            <person name="Waterhouse R.M."/>
            <person name="Zdobnov E.M."/>
            <person name="James P.J."/>
            <person name="Bagnall N.H."/>
            <person name="Kotze A.C."/>
            <person name="Gibbs R.A."/>
            <person name="Richards S."/>
            <person name="Batterham P."/>
            <person name="Gasser R.B."/>
        </authorList>
    </citation>
    <scope>NUCLEOTIDE SEQUENCE [LARGE SCALE GENOMIC DNA]</scope>
    <source>
        <strain evidence="10 11">LS</strain>
        <tissue evidence="10">Full body</tissue>
    </source>
</reference>
<evidence type="ECO:0000256" key="6">
    <source>
        <dbReference type="ARBA" id="ARBA00022859"/>
    </source>
</evidence>
<comment type="caution">
    <text evidence="10">The sequence shown here is derived from an EMBL/GenBank/DDBJ whole genome shotgun (WGS) entry which is preliminary data.</text>
</comment>
<dbReference type="AlphaFoldDB" id="A0A0L0BMQ8"/>
<evidence type="ECO:0000313" key="10">
    <source>
        <dbReference type="EMBL" id="KNC21331.1"/>
    </source>
</evidence>
<dbReference type="Pfam" id="PF08194">
    <property type="entry name" value="DIM"/>
    <property type="match status" value="1"/>
</dbReference>
<evidence type="ECO:0000256" key="3">
    <source>
        <dbReference type="ARBA" id="ARBA00022525"/>
    </source>
</evidence>
<dbReference type="EMBL" id="JRES01001632">
    <property type="protein sequence ID" value="KNC21331.1"/>
    <property type="molecule type" value="Genomic_DNA"/>
</dbReference>
<proteinExistence type="inferred from homology"/>
<evidence type="ECO:0000256" key="1">
    <source>
        <dbReference type="ARBA" id="ARBA00004613"/>
    </source>
</evidence>
<evidence type="ECO:0000256" key="8">
    <source>
        <dbReference type="SAM" id="MobiDB-lite"/>
    </source>
</evidence>
<feature type="chain" id="PRO_5005534934" evidence="9">
    <location>
        <begin position="20"/>
        <end position="47"/>
    </location>
</feature>
<sequence length="47" mass="4845">MKVLQIAFVVACIIAAVSCNPGNNGIHGDGNSGNQQTNFDVKGSLLK</sequence>
<keyword evidence="5 9" id="KW-0732">Signal</keyword>
<comment type="subcellular location">
    <subcellularLocation>
        <location evidence="1">Secreted</location>
    </subcellularLocation>
</comment>
<comment type="similarity">
    <text evidence="2">Belongs to the bomanin family.</text>
</comment>
<evidence type="ECO:0000256" key="9">
    <source>
        <dbReference type="SAM" id="SignalP"/>
    </source>
</evidence>
<protein>
    <submittedName>
        <fullName evidence="10">Uncharacterized protein</fullName>
    </submittedName>
</protein>
<evidence type="ECO:0000313" key="11">
    <source>
        <dbReference type="Proteomes" id="UP000037069"/>
    </source>
</evidence>